<sequence>MLRSFSHRLRMGVCRYAIGLRRAILFVWLPSTGTEMFDLSTLTRRSIGVALVGCAFLAPAAMGAGDTEDVAMGIRIAELLRAGRSVVSNYQTLINDPALGDKHLDSERFASEAIAVYSKNTGQDPFSGELTNRDRRLLQAQIGAMREVVDEQQDDINRAGIGFKGFVPAVFARLLNEKFAAKVGNEALVRVTAPEQLVRNRKSLPDAWEASIIVSVFSDPKRAKGEAYTDVTEVEGRPAFRMLLPEYYTESCLSCHGEPKGEIDITGYPKEGGKAGDLGGAISIVLFK</sequence>
<feature type="domain" description="Tll0287-like" evidence="1">
    <location>
        <begin position="134"/>
        <end position="285"/>
    </location>
</feature>
<evidence type="ECO:0000313" key="3">
    <source>
        <dbReference type="Proteomes" id="UP001152604"/>
    </source>
</evidence>
<accession>A0ABM9E8A3</accession>
<keyword evidence="3" id="KW-1185">Reference proteome</keyword>
<keyword evidence="2" id="KW-0418">Kinase</keyword>
<name>A0ABM9E8A3_9HYPH</name>
<comment type="caution">
    <text evidence="2">The sequence shown here is derived from an EMBL/GenBank/DDBJ whole genome shotgun (WGS) entry which is preliminary data.</text>
</comment>
<evidence type="ECO:0000259" key="1">
    <source>
        <dbReference type="Pfam" id="PF11845"/>
    </source>
</evidence>
<gene>
    <name evidence="2" type="ORF">MES4922_40191</name>
</gene>
<dbReference type="EMBL" id="CAKXZS010000034">
    <property type="protein sequence ID" value="CAH2405339.1"/>
    <property type="molecule type" value="Genomic_DNA"/>
</dbReference>
<dbReference type="GO" id="GO:0016301">
    <property type="term" value="F:kinase activity"/>
    <property type="evidence" value="ECO:0007669"/>
    <property type="project" value="UniProtKB-KW"/>
</dbReference>
<protein>
    <submittedName>
        <fullName evidence="2">Histidine kinase</fullName>
    </submittedName>
</protein>
<reference evidence="2" key="1">
    <citation type="submission" date="2022-03" db="EMBL/GenBank/DDBJ databases">
        <authorList>
            <person name="Brunel B."/>
        </authorList>
    </citation>
    <scope>NUCLEOTIDE SEQUENCE</scope>
    <source>
        <strain evidence="2">STM4922sample</strain>
    </source>
</reference>
<dbReference type="Proteomes" id="UP001152604">
    <property type="component" value="Unassembled WGS sequence"/>
</dbReference>
<proteinExistence type="predicted"/>
<evidence type="ECO:0000313" key="2">
    <source>
        <dbReference type="EMBL" id="CAH2405339.1"/>
    </source>
</evidence>
<keyword evidence="2" id="KW-0808">Transferase</keyword>
<dbReference type="InterPro" id="IPR021796">
    <property type="entry name" value="Tll0287-like_dom"/>
</dbReference>
<organism evidence="2 3">
    <name type="scientific">Mesorhizobium ventifaucium</name>
    <dbReference type="NCBI Taxonomy" id="666020"/>
    <lineage>
        <taxon>Bacteria</taxon>
        <taxon>Pseudomonadati</taxon>
        <taxon>Pseudomonadota</taxon>
        <taxon>Alphaproteobacteria</taxon>
        <taxon>Hyphomicrobiales</taxon>
        <taxon>Phyllobacteriaceae</taxon>
        <taxon>Mesorhizobium</taxon>
    </lineage>
</organism>
<dbReference type="Pfam" id="PF11845">
    <property type="entry name" value="Tll0287-like"/>
    <property type="match status" value="1"/>
</dbReference>